<gene>
    <name evidence="1" type="ORF">McpAg1_17750</name>
</gene>
<proteinExistence type="predicted"/>
<keyword evidence="2" id="KW-1185">Reference proteome</keyword>
<evidence type="ECO:0000313" key="2">
    <source>
        <dbReference type="Proteomes" id="UP001273136"/>
    </source>
</evidence>
<dbReference type="EMBL" id="JAWDKA010000011">
    <property type="protein sequence ID" value="MDV0442528.1"/>
    <property type="molecule type" value="Genomic_DNA"/>
</dbReference>
<evidence type="ECO:0000313" key="1">
    <source>
        <dbReference type="EMBL" id="MDV0442528.1"/>
    </source>
</evidence>
<comment type="caution">
    <text evidence="1">The sequence shown here is derived from an EMBL/GenBank/DDBJ whole genome shotgun (WGS) entry which is preliminary data.</text>
</comment>
<sequence length="235" mass="26091">MKNPKRLLLIIFIVILILTAPAWMYFGSYAVLSYFNGEKLYTVSITGLEDANITEPVEIIVPLPQMCNESMFPASIYSQQFDGWISEVRTTENGTVLAFRSTSLPVKNLDATFRQSYLISESLPDLRGYTPPLSMPPESVTITGVTITPENQNASLNLLLIASVKKTTAHLLIPYGMTYITQCQTEVSGASVAEPIPLTPVSRAIPWDVRPYLVYNPLFVADFPRHLPSLEDSSI</sequence>
<dbReference type="RefSeq" id="WP_338094953.1">
    <property type="nucleotide sequence ID" value="NZ_JAWDKA010000011.1"/>
</dbReference>
<reference evidence="1" key="1">
    <citation type="submission" date="2023-06" db="EMBL/GenBank/DDBJ databases">
        <title>Genome sequence of Methancorpusculaceae sp. Ag1.</title>
        <authorList>
            <person name="Protasov E."/>
            <person name="Platt K."/>
            <person name="Poehlein A."/>
            <person name="Daniel R."/>
            <person name="Brune A."/>
        </authorList>
    </citation>
    <scope>NUCLEOTIDE SEQUENCE</scope>
    <source>
        <strain evidence="1">Ag1</strain>
    </source>
</reference>
<protein>
    <submittedName>
        <fullName evidence="1">Uncharacterized protein</fullName>
    </submittedName>
</protein>
<organism evidence="1 2">
    <name type="scientific">Methanorbis furvi</name>
    <dbReference type="NCBI Taxonomy" id="3028299"/>
    <lineage>
        <taxon>Archaea</taxon>
        <taxon>Methanobacteriati</taxon>
        <taxon>Methanobacteriota</taxon>
        <taxon>Stenosarchaea group</taxon>
        <taxon>Methanomicrobia</taxon>
        <taxon>Methanomicrobiales</taxon>
        <taxon>Methanocorpusculaceae</taxon>
        <taxon>Methanorbis</taxon>
    </lineage>
</organism>
<accession>A0AAE4MFH6</accession>
<dbReference type="AlphaFoldDB" id="A0AAE4MFH6"/>
<name>A0AAE4MFH6_9EURY</name>
<dbReference type="Proteomes" id="UP001273136">
    <property type="component" value="Unassembled WGS sequence"/>
</dbReference>